<reference evidence="7" key="1">
    <citation type="submission" date="2021-02" db="EMBL/GenBank/DDBJ databases">
        <title>Leucobacter sp. CX169.</title>
        <authorList>
            <person name="Cheng Y."/>
        </authorList>
    </citation>
    <scope>NUCLEOTIDE SEQUENCE [LARGE SCALE GENOMIC DNA]</scope>
    <source>
        <strain evidence="7">JY899</strain>
    </source>
</reference>
<keyword evidence="3" id="KW-0460">Magnesium</keyword>
<dbReference type="InterPro" id="IPR015797">
    <property type="entry name" value="NUDIX_hydrolase-like_dom_sf"/>
</dbReference>
<feature type="region of interest" description="Disordered" evidence="4">
    <location>
        <begin position="1"/>
        <end position="72"/>
    </location>
</feature>
<comment type="caution">
    <text evidence="6">The sequence shown here is derived from an EMBL/GenBank/DDBJ whole genome shotgun (WGS) entry which is preliminary data.</text>
</comment>
<evidence type="ECO:0000256" key="2">
    <source>
        <dbReference type="ARBA" id="ARBA00022801"/>
    </source>
</evidence>
<evidence type="ECO:0000256" key="3">
    <source>
        <dbReference type="ARBA" id="ARBA00022842"/>
    </source>
</evidence>
<accession>A0ABS2TFE8</accession>
<comment type="cofactor">
    <cofactor evidence="1">
        <name>Mg(2+)</name>
        <dbReference type="ChEBI" id="CHEBI:18420"/>
    </cofactor>
</comment>
<dbReference type="PANTHER" id="PTHR43046">
    <property type="entry name" value="GDP-MANNOSE MANNOSYL HYDROLASE"/>
    <property type="match status" value="1"/>
</dbReference>
<dbReference type="Gene3D" id="3.90.79.10">
    <property type="entry name" value="Nucleoside Triphosphate Pyrophosphohydrolase"/>
    <property type="match status" value="1"/>
</dbReference>
<gene>
    <name evidence="6" type="ORF">JVW63_06660</name>
</gene>
<dbReference type="InterPro" id="IPR020084">
    <property type="entry name" value="NUDIX_hydrolase_CS"/>
</dbReference>
<sequence>MGRVARSPREGCDEPFPARGDSSRAQPPACRPAHDLDTAGAAGRGGDSRDDRAGSGDLHGGRQVSEEWTPGADGLLERSAARIVLLDPEGRLFLMKGHDLEDPDHAWWFTVGGGINPGEDPRAGAIRELFEETGLEVDPRRLIGPVLQRTALFRFTYGNRRQYEQFFLLHVSAEEAAEAASWNTAGLTDLEKDVLDGVAWWQVEEIERAQEAGTHIYPLSIGALARRWRGGWDGIVHTVREE</sequence>
<evidence type="ECO:0000313" key="6">
    <source>
        <dbReference type="EMBL" id="MBM9433373.1"/>
    </source>
</evidence>
<dbReference type="PROSITE" id="PS51462">
    <property type="entry name" value="NUDIX"/>
    <property type="match status" value="1"/>
</dbReference>
<dbReference type="CDD" id="cd04685">
    <property type="entry name" value="NUDIX_Hydrolase"/>
    <property type="match status" value="1"/>
</dbReference>
<organism evidence="6 7">
    <name type="scientific">Flaviflexus equikiangi</name>
    <dbReference type="NCBI Taxonomy" id="2758573"/>
    <lineage>
        <taxon>Bacteria</taxon>
        <taxon>Bacillati</taxon>
        <taxon>Actinomycetota</taxon>
        <taxon>Actinomycetes</taxon>
        <taxon>Actinomycetales</taxon>
        <taxon>Actinomycetaceae</taxon>
        <taxon>Flaviflexus</taxon>
    </lineage>
</organism>
<dbReference type="Proteomes" id="UP000705983">
    <property type="component" value="Unassembled WGS sequence"/>
</dbReference>
<dbReference type="InterPro" id="IPR000086">
    <property type="entry name" value="NUDIX_hydrolase_dom"/>
</dbReference>
<evidence type="ECO:0000259" key="5">
    <source>
        <dbReference type="PROSITE" id="PS51462"/>
    </source>
</evidence>
<keyword evidence="2" id="KW-0378">Hydrolase</keyword>
<dbReference type="EMBL" id="JAFFJS010000003">
    <property type="protein sequence ID" value="MBM9433373.1"/>
    <property type="molecule type" value="Genomic_DNA"/>
</dbReference>
<dbReference type="Pfam" id="PF00293">
    <property type="entry name" value="NUDIX"/>
    <property type="match status" value="1"/>
</dbReference>
<protein>
    <submittedName>
        <fullName evidence="6">NUDIX domain-containing protein</fullName>
    </submittedName>
</protein>
<dbReference type="PROSITE" id="PS00893">
    <property type="entry name" value="NUDIX_BOX"/>
    <property type="match status" value="1"/>
</dbReference>
<evidence type="ECO:0000256" key="1">
    <source>
        <dbReference type="ARBA" id="ARBA00001946"/>
    </source>
</evidence>
<evidence type="ECO:0000313" key="7">
    <source>
        <dbReference type="Proteomes" id="UP000705983"/>
    </source>
</evidence>
<name>A0ABS2TFE8_9ACTO</name>
<dbReference type="SUPFAM" id="SSF55811">
    <property type="entry name" value="Nudix"/>
    <property type="match status" value="1"/>
</dbReference>
<proteinExistence type="predicted"/>
<keyword evidence="7" id="KW-1185">Reference proteome</keyword>
<feature type="domain" description="Nudix hydrolase" evidence="5">
    <location>
        <begin position="76"/>
        <end position="225"/>
    </location>
</feature>
<dbReference type="PANTHER" id="PTHR43046:SF12">
    <property type="entry name" value="GDP-MANNOSE MANNOSYL HYDROLASE"/>
    <property type="match status" value="1"/>
</dbReference>
<evidence type="ECO:0000256" key="4">
    <source>
        <dbReference type="SAM" id="MobiDB-lite"/>
    </source>
</evidence>